<evidence type="ECO:0000313" key="7">
    <source>
        <dbReference type="Proteomes" id="UP000244956"/>
    </source>
</evidence>
<evidence type="ECO:0000256" key="1">
    <source>
        <dbReference type="ARBA" id="ARBA00008416"/>
    </source>
</evidence>
<dbReference type="EMBL" id="QEWP01000001">
    <property type="protein sequence ID" value="PWE01455.1"/>
    <property type="molecule type" value="Genomic_DNA"/>
</dbReference>
<dbReference type="RefSeq" id="WP_109262906.1">
    <property type="nucleotide sequence ID" value="NZ_QEWP01000001.1"/>
</dbReference>
<keyword evidence="2" id="KW-0408">Iron</keyword>
<dbReference type="InterPro" id="IPR012093">
    <property type="entry name" value="Pirin"/>
</dbReference>
<evidence type="ECO:0000256" key="3">
    <source>
        <dbReference type="RuleBase" id="RU003457"/>
    </source>
</evidence>
<sequence>MKKTIHRNDTRGHAAHGWLDTCHTFSFANYYDPERLQFGALRVLNDDSVQPGMGFGKHPHDNMEIITIPLFGDLEHKDSIGNEGVIKEGDVQVMSAGKGIFHSEKNHNRDKEVKFLQIWVLPNKQDVEPRYDQISIRELSVPNQFYQILSPNSEDQGVWIHQYAWFFMADLEAGKSASYKLNGDHHGVYLFVIEGQVKLVGEVLNKRDGIGLREIESVTVEASEDSCLLLMEVPVSKKD</sequence>
<evidence type="ECO:0000259" key="4">
    <source>
        <dbReference type="Pfam" id="PF02678"/>
    </source>
</evidence>
<dbReference type="AlphaFoldDB" id="A0A2U2BEE8"/>
<dbReference type="InterPro" id="IPR003829">
    <property type="entry name" value="Pirin_N_dom"/>
</dbReference>
<dbReference type="InterPro" id="IPR011051">
    <property type="entry name" value="RmlC_Cupin_sf"/>
</dbReference>
<keyword evidence="2" id="KW-0479">Metal-binding</keyword>
<dbReference type="PANTHER" id="PTHR43212:SF3">
    <property type="entry name" value="QUERCETIN 2,3-DIOXYGENASE"/>
    <property type="match status" value="1"/>
</dbReference>
<feature type="binding site" evidence="2">
    <location>
        <position position="104"/>
    </location>
    <ligand>
        <name>Fe cation</name>
        <dbReference type="ChEBI" id="CHEBI:24875"/>
    </ligand>
</feature>
<dbReference type="CDD" id="cd02910">
    <property type="entry name" value="cupin_Yhhw_N"/>
    <property type="match status" value="1"/>
</dbReference>
<reference evidence="6 7" key="1">
    <citation type="submission" date="2018-05" db="EMBL/GenBank/DDBJ databases">
        <title>Marinilabilia rubrum sp. nov., isolated from saltern sediment.</title>
        <authorList>
            <person name="Zhang R."/>
        </authorList>
    </citation>
    <scope>NUCLEOTIDE SEQUENCE [LARGE SCALE GENOMIC DNA]</scope>
    <source>
        <strain evidence="6 7">WTE16</strain>
    </source>
</reference>
<protein>
    <recommendedName>
        <fullName evidence="8">Pirin family protein</fullName>
    </recommendedName>
</protein>
<keyword evidence="7" id="KW-1185">Reference proteome</keyword>
<evidence type="ECO:0000259" key="5">
    <source>
        <dbReference type="Pfam" id="PF17954"/>
    </source>
</evidence>
<accession>A0A2U2BEE8</accession>
<gene>
    <name evidence="6" type="ORF">DDZ16_00915</name>
</gene>
<comment type="similarity">
    <text evidence="1 3">Belongs to the pirin family.</text>
</comment>
<feature type="domain" description="Quercetin 2,3-dioxygenase C-terminal cupin" evidence="5">
    <location>
        <begin position="148"/>
        <end position="233"/>
    </location>
</feature>
<evidence type="ECO:0000313" key="6">
    <source>
        <dbReference type="EMBL" id="PWE01455.1"/>
    </source>
</evidence>
<organism evidence="6 7">
    <name type="scientific">Marinilabilia rubra</name>
    <dbReference type="NCBI Taxonomy" id="2162893"/>
    <lineage>
        <taxon>Bacteria</taxon>
        <taxon>Pseudomonadati</taxon>
        <taxon>Bacteroidota</taxon>
        <taxon>Bacteroidia</taxon>
        <taxon>Marinilabiliales</taxon>
        <taxon>Marinilabiliaceae</taxon>
        <taxon>Marinilabilia</taxon>
    </lineage>
</organism>
<dbReference type="PANTHER" id="PTHR43212">
    <property type="entry name" value="QUERCETIN 2,3-DIOXYGENASE"/>
    <property type="match status" value="1"/>
</dbReference>
<feature type="binding site" evidence="2">
    <location>
        <position position="58"/>
    </location>
    <ligand>
        <name>Fe cation</name>
        <dbReference type="ChEBI" id="CHEBI:24875"/>
    </ligand>
</feature>
<name>A0A2U2BEE8_9BACT</name>
<dbReference type="Pfam" id="PF17954">
    <property type="entry name" value="Pirin_C_2"/>
    <property type="match status" value="1"/>
</dbReference>
<dbReference type="PIRSF" id="PIRSF006232">
    <property type="entry name" value="Pirin"/>
    <property type="match status" value="1"/>
</dbReference>
<feature type="binding site" evidence="2">
    <location>
        <position position="102"/>
    </location>
    <ligand>
        <name>Fe cation</name>
        <dbReference type="ChEBI" id="CHEBI:24875"/>
    </ligand>
</feature>
<evidence type="ECO:0008006" key="8">
    <source>
        <dbReference type="Google" id="ProtNLM"/>
    </source>
</evidence>
<dbReference type="Gene3D" id="2.60.120.10">
    <property type="entry name" value="Jelly Rolls"/>
    <property type="match status" value="2"/>
</dbReference>
<evidence type="ECO:0000256" key="2">
    <source>
        <dbReference type="PIRSR" id="PIRSR006232-1"/>
    </source>
</evidence>
<feature type="binding site" evidence="2">
    <location>
        <position position="60"/>
    </location>
    <ligand>
        <name>Fe cation</name>
        <dbReference type="ChEBI" id="CHEBI:24875"/>
    </ligand>
</feature>
<dbReference type="Proteomes" id="UP000244956">
    <property type="component" value="Unassembled WGS sequence"/>
</dbReference>
<proteinExistence type="inferred from homology"/>
<dbReference type="SUPFAM" id="SSF51182">
    <property type="entry name" value="RmlC-like cupins"/>
    <property type="match status" value="1"/>
</dbReference>
<comment type="caution">
    <text evidence="6">The sequence shown here is derived from an EMBL/GenBank/DDBJ whole genome shotgun (WGS) entry which is preliminary data.</text>
</comment>
<dbReference type="InterPro" id="IPR014710">
    <property type="entry name" value="RmlC-like_jellyroll"/>
</dbReference>
<feature type="domain" description="Pirin N-terminal" evidence="4">
    <location>
        <begin position="11"/>
        <end position="120"/>
    </location>
</feature>
<dbReference type="GO" id="GO:0046872">
    <property type="term" value="F:metal ion binding"/>
    <property type="evidence" value="ECO:0007669"/>
    <property type="project" value="UniProtKB-KW"/>
</dbReference>
<comment type="cofactor">
    <cofactor evidence="2">
        <name>Fe cation</name>
        <dbReference type="ChEBI" id="CHEBI:24875"/>
    </cofactor>
    <text evidence="2">Binds 1 Fe cation per subunit.</text>
</comment>
<dbReference type="InterPro" id="IPR041602">
    <property type="entry name" value="Quercetinase_C"/>
</dbReference>
<dbReference type="OrthoDB" id="321327at2"/>
<dbReference type="Pfam" id="PF02678">
    <property type="entry name" value="Pirin"/>
    <property type="match status" value="1"/>
</dbReference>